<sequence length="151" mass="16860">MLRTPAIVYYTGKFFVSELSQIAPVDETVLVYIKAYNDGVPLEEIPEPLSITFYHTTDGQGDLPDWAGFACGSARLHSSREPVPDLVQHVELEWDSSYCTMNFTNDNYTVCMCTVLEIIGLIKDAIPTQEPTTPETAPGPLEFIVYHYSSC</sequence>
<dbReference type="GeneID" id="105437618"/>
<dbReference type="KEGG" id="spu:105437618"/>
<dbReference type="InParanoid" id="A0A7M7P5I1"/>
<accession>A0A7M7P5I1</accession>
<organism evidence="1 2">
    <name type="scientific">Strongylocentrotus purpuratus</name>
    <name type="common">Purple sea urchin</name>
    <dbReference type="NCBI Taxonomy" id="7668"/>
    <lineage>
        <taxon>Eukaryota</taxon>
        <taxon>Metazoa</taxon>
        <taxon>Echinodermata</taxon>
        <taxon>Eleutherozoa</taxon>
        <taxon>Echinozoa</taxon>
        <taxon>Echinoidea</taxon>
        <taxon>Euechinoidea</taxon>
        <taxon>Echinacea</taxon>
        <taxon>Camarodonta</taxon>
        <taxon>Echinidea</taxon>
        <taxon>Strongylocentrotidae</taxon>
        <taxon>Strongylocentrotus</taxon>
    </lineage>
</organism>
<dbReference type="RefSeq" id="XP_030846660.1">
    <property type="nucleotide sequence ID" value="XM_030990800.1"/>
</dbReference>
<reference evidence="2" key="1">
    <citation type="submission" date="2015-02" db="EMBL/GenBank/DDBJ databases">
        <title>Genome sequencing for Strongylocentrotus purpuratus.</title>
        <authorList>
            <person name="Murali S."/>
            <person name="Liu Y."/>
            <person name="Vee V."/>
            <person name="English A."/>
            <person name="Wang M."/>
            <person name="Skinner E."/>
            <person name="Han Y."/>
            <person name="Muzny D.M."/>
            <person name="Worley K.C."/>
            <person name="Gibbs R.A."/>
        </authorList>
    </citation>
    <scope>NUCLEOTIDE SEQUENCE</scope>
</reference>
<evidence type="ECO:0000313" key="2">
    <source>
        <dbReference type="Proteomes" id="UP000007110"/>
    </source>
</evidence>
<keyword evidence="2" id="KW-1185">Reference proteome</keyword>
<dbReference type="AlphaFoldDB" id="A0A7M7P5I1"/>
<evidence type="ECO:0000313" key="1">
    <source>
        <dbReference type="EnsemblMetazoa" id="XP_030846660"/>
    </source>
</evidence>
<dbReference type="Proteomes" id="UP000007110">
    <property type="component" value="Unassembled WGS sequence"/>
</dbReference>
<dbReference type="OrthoDB" id="10037534at2759"/>
<proteinExistence type="predicted"/>
<reference evidence="1" key="2">
    <citation type="submission" date="2021-01" db="UniProtKB">
        <authorList>
            <consortium name="EnsemblMetazoa"/>
        </authorList>
    </citation>
    <scope>IDENTIFICATION</scope>
</reference>
<name>A0A7M7P5I1_STRPU</name>
<dbReference type="EnsemblMetazoa" id="XM_030990800">
    <property type="protein sequence ID" value="XP_030846660"/>
    <property type="gene ID" value="LOC105437618"/>
</dbReference>
<protein>
    <submittedName>
        <fullName evidence="1">Uncharacterized protein</fullName>
    </submittedName>
</protein>